<dbReference type="FunCoup" id="A0A067R069">
    <property type="interactions" value="217"/>
</dbReference>
<evidence type="ECO:0000256" key="5">
    <source>
        <dbReference type="ARBA" id="ARBA00022801"/>
    </source>
</evidence>
<keyword evidence="3" id="KW-0645">Protease</keyword>
<sequence length="304" mass="35432">MFSVNYQEALRLRRLEMEIGQRTEEELLQKHRRQRNALQGKIQSLKKSSTKGDKKKKKEIMEQIAQLELELEKKQNEELLQLKHDTGVYDEPADDSGTHLPAPRVSKAQRRRDKKVIREKERECMILAEEAENIRGPRNVEIQKIKQILKERNLMIKEIPSDGNCLYCAIDDQLKLHGDDGLGTESLRKMTGQYLKEHKSDFFPFISHPDTGDQLTDEQYEDYCDEVIYTSAWGGELELRALSHILKCCIEVIQATGPSVLVGEEYRDKRQATLTFHRHMYGLGEHYNSVKPYVDEDREDTEDL</sequence>
<dbReference type="InterPro" id="IPR050704">
    <property type="entry name" value="Peptidase_C85-like"/>
</dbReference>
<dbReference type="GO" id="GO:0006508">
    <property type="term" value="P:proteolysis"/>
    <property type="evidence" value="ECO:0007669"/>
    <property type="project" value="UniProtKB-KW"/>
</dbReference>
<evidence type="ECO:0000256" key="4">
    <source>
        <dbReference type="ARBA" id="ARBA00022786"/>
    </source>
</evidence>
<evidence type="ECO:0000256" key="3">
    <source>
        <dbReference type="ARBA" id="ARBA00022670"/>
    </source>
</evidence>
<feature type="region of interest" description="Disordered" evidence="7">
    <location>
        <begin position="89"/>
        <end position="114"/>
    </location>
</feature>
<evidence type="ECO:0000313" key="9">
    <source>
        <dbReference type="EMBL" id="KDR16240.1"/>
    </source>
</evidence>
<evidence type="ECO:0000256" key="1">
    <source>
        <dbReference type="ARBA" id="ARBA00000707"/>
    </source>
</evidence>
<dbReference type="CDD" id="cd22761">
    <property type="entry name" value="OTU_OTUD6"/>
    <property type="match status" value="1"/>
</dbReference>
<dbReference type="EC" id="3.4.19.12" evidence="2"/>
<evidence type="ECO:0000256" key="6">
    <source>
        <dbReference type="ARBA" id="ARBA00022807"/>
    </source>
</evidence>
<dbReference type="OMA" id="YELGAHY"/>
<keyword evidence="6" id="KW-0788">Thiol protease</keyword>
<reference evidence="9 10" key="1">
    <citation type="journal article" date="2014" name="Nat. Commun.">
        <title>Molecular traces of alternative social organization in a termite genome.</title>
        <authorList>
            <person name="Terrapon N."/>
            <person name="Li C."/>
            <person name="Robertson H.M."/>
            <person name="Ji L."/>
            <person name="Meng X."/>
            <person name="Booth W."/>
            <person name="Chen Z."/>
            <person name="Childers C.P."/>
            <person name="Glastad K.M."/>
            <person name="Gokhale K."/>
            <person name="Gowin J."/>
            <person name="Gronenberg W."/>
            <person name="Hermansen R.A."/>
            <person name="Hu H."/>
            <person name="Hunt B.G."/>
            <person name="Huylmans A.K."/>
            <person name="Khalil S.M."/>
            <person name="Mitchell R.D."/>
            <person name="Munoz-Torres M.C."/>
            <person name="Mustard J.A."/>
            <person name="Pan H."/>
            <person name="Reese J.T."/>
            <person name="Scharf M.E."/>
            <person name="Sun F."/>
            <person name="Vogel H."/>
            <person name="Xiao J."/>
            <person name="Yang W."/>
            <person name="Yang Z."/>
            <person name="Yang Z."/>
            <person name="Zhou J."/>
            <person name="Zhu J."/>
            <person name="Brent C.S."/>
            <person name="Elsik C.G."/>
            <person name="Goodisman M.A."/>
            <person name="Liberles D.A."/>
            <person name="Roe R.M."/>
            <person name="Vargo E.L."/>
            <person name="Vilcinskas A."/>
            <person name="Wang J."/>
            <person name="Bornberg-Bauer E."/>
            <person name="Korb J."/>
            <person name="Zhang G."/>
            <person name="Liebig J."/>
        </authorList>
    </citation>
    <scope>NUCLEOTIDE SEQUENCE [LARGE SCALE GENOMIC DNA]</scope>
    <source>
        <tissue evidence="9">Whole organism</tissue>
    </source>
</reference>
<dbReference type="AlphaFoldDB" id="A0A067R069"/>
<proteinExistence type="predicted"/>
<dbReference type="Pfam" id="PF02338">
    <property type="entry name" value="OTU"/>
    <property type="match status" value="1"/>
</dbReference>
<dbReference type="STRING" id="136037.A0A067R069"/>
<organism evidence="9 10">
    <name type="scientific">Zootermopsis nevadensis</name>
    <name type="common">Dampwood termite</name>
    <dbReference type="NCBI Taxonomy" id="136037"/>
    <lineage>
        <taxon>Eukaryota</taxon>
        <taxon>Metazoa</taxon>
        <taxon>Ecdysozoa</taxon>
        <taxon>Arthropoda</taxon>
        <taxon>Hexapoda</taxon>
        <taxon>Insecta</taxon>
        <taxon>Pterygota</taxon>
        <taxon>Neoptera</taxon>
        <taxon>Polyneoptera</taxon>
        <taxon>Dictyoptera</taxon>
        <taxon>Blattodea</taxon>
        <taxon>Blattoidea</taxon>
        <taxon>Termitoidae</taxon>
        <taxon>Termopsidae</taxon>
        <taxon>Zootermopsis</taxon>
    </lineage>
</organism>
<evidence type="ECO:0000256" key="7">
    <source>
        <dbReference type="SAM" id="MobiDB-lite"/>
    </source>
</evidence>
<comment type="catalytic activity">
    <reaction evidence="1">
        <text>Thiol-dependent hydrolysis of ester, thioester, amide, peptide and isopeptide bonds formed by the C-terminal Gly of ubiquitin (a 76-residue protein attached to proteins as an intracellular targeting signal).</text>
        <dbReference type="EC" id="3.4.19.12"/>
    </reaction>
</comment>
<dbReference type="FunFam" id="3.90.70.80:FF:000003">
    <property type="entry name" value="OTU domain-containing protein 6B"/>
    <property type="match status" value="1"/>
</dbReference>
<gene>
    <name evidence="9" type="ORF">L798_09658</name>
</gene>
<dbReference type="InParanoid" id="A0A067R069"/>
<keyword evidence="4" id="KW-0833">Ubl conjugation pathway</keyword>
<accession>A0A067R069</accession>
<dbReference type="InterPro" id="IPR003323">
    <property type="entry name" value="OTU_dom"/>
</dbReference>
<evidence type="ECO:0000259" key="8">
    <source>
        <dbReference type="PROSITE" id="PS50802"/>
    </source>
</evidence>
<name>A0A067R069_ZOONE</name>
<evidence type="ECO:0000256" key="2">
    <source>
        <dbReference type="ARBA" id="ARBA00012759"/>
    </source>
</evidence>
<dbReference type="EMBL" id="KK852804">
    <property type="protein sequence ID" value="KDR16240.1"/>
    <property type="molecule type" value="Genomic_DNA"/>
</dbReference>
<dbReference type="GO" id="GO:0016579">
    <property type="term" value="P:protein deubiquitination"/>
    <property type="evidence" value="ECO:0007669"/>
    <property type="project" value="TreeGrafter"/>
</dbReference>
<feature type="domain" description="OTU" evidence="8">
    <location>
        <begin position="154"/>
        <end position="293"/>
    </location>
</feature>
<dbReference type="Proteomes" id="UP000027135">
    <property type="component" value="Unassembled WGS sequence"/>
</dbReference>
<dbReference type="InterPro" id="IPR049772">
    <property type="entry name" value="OTU_OTUD6"/>
</dbReference>
<dbReference type="Gene3D" id="3.90.70.80">
    <property type="match status" value="1"/>
</dbReference>
<protein>
    <recommendedName>
        <fullName evidence="2">ubiquitinyl hydrolase 1</fullName>
        <ecNumber evidence="2">3.4.19.12</ecNumber>
    </recommendedName>
</protein>
<keyword evidence="10" id="KW-1185">Reference proteome</keyword>
<dbReference type="PANTHER" id="PTHR12419">
    <property type="entry name" value="OTU DOMAIN CONTAINING PROTEIN"/>
    <property type="match status" value="1"/>
</dbReference>
<dbReference type="eggNOG" id="KOG2606">
    <property type="taxonomic scope" value="Eukaryota"/>
</dbReference>
<dbReference type="InterPro" id="IPR038765">
    <property type="entry name" value="Papain-like_cys_pep_sf"/>
</dbReference>
<keyword evidence="5" id="KW-0378">Hydrolase</keyword>
<feature type="region of interest" description="Disordered" evidence="7">
    <location>
        <begin position="31"/>
        <end position="58"/>
    </location>
</feature>
<dbReference type="GO" id="GO:0004843">
    <property type="term" value="F:cysteine-type deubiquitinase activity"/>
    <property type="evidence" value="ECO:0007669"/>
    <property type="project" value="UniProtKB-EC"/>
</dbReference>
<dbReference type="PANTHER" id="PTHR12419:SF10">
    <property type="entry name" value="DEUBIQUITINASE OTUD6B"/>
    <property type="match status" value="1"/>
</dbReference>
<dbReference type="PROSITE" id="PS50802">
    <property type="entry name" value="OTU"/>
    <property type="match status" value="1"/>
</dbReference>
<evidence type="ECO:0000313" key="10">
    <source>
        <dbReference type="Proteomes" id="UP000027135"/>
    </source>
</evidence>
<dbReference type="SUPFAM" id="SSF54001">
    <property type="entry name" value="Cysteine proteinases"/>
    <property type="match status" value="1"/>
</dbReference>
<dbReference type="OrthoDB" id="415023at2759"/>